<keyword evidence="3" id="KW-1185">Reference proteome</keyword>
<organism evidence="2 3">
    <name type="scientific">Chlorella ohadii</name>
    <dbReference type="NCBI Taxonomy" id="2649997"/>
    <lineage>
        <taxon>Eukaryota</taxon>
        <taxon>Viridiplantae</taxon>
        <taxon>Chlorophyta</taxon>
        <taxon>core chlorophytes</taxon>
        <taxon>Trebouxiophyceae</taxon>
        <taxon>Chlorellales</taxon>
        <taxon>Chlorellaceae</taxon>
        <taxon>Chlorella clade</taxon>
        <taxon>Chlorella</taxon>
    </lineage>
</organism>
<accession>A0AAD5DKM6</accession>
<feature type="domain" description="NAD(P)-binding" evidence="1">
    <location>
        <begin position="4"/>
        <end position="151"/>
    </location>
</feature>
<dbReference type="AlphaFoldDB" id="A0AAD5DKM6"/>
<dbReference type="InterPro" id="IPR036291">
    <property type="entry name" value="NAD(P)-bd_dom_sf"/>
</dbReference>
<gene>
    <name evidence="2" type="ORF">COHA_008084</name>
</gene>
<dbReference type="Proteomes" id="UP001205105">
    <property type="component" value="Unassembled WGS sequence"/>
</dbReference>
<sequence length="176" mass="18317">MAIVVNGDACKAEDVEKAFTAIDGVDAVVSTIGGTTADPIADSQGNINLIDAAVRHGVKKFVLVTSIGTGNSKDAPPPHVYDVLKPVLLEKEKAEERLKAAGDKMTFVIVRPGGLKSEPATGTGVLTEDITVCGSITREDVADLVLKALRSDLANNKVLSAVDSASLDAQFEVFAL</sequence>
<dbReference type="Pfam" id="PF13460">
    <property type="entry name" value="NAD_binding_10"/>
    <property type="match status" value="1"/>
</dbReference>
<dbReference type="PANTHER" id="PTHR15020">
    <property type="entry name" value="FLAVIN REDUCTASE-RELATED"/>
    <property type="match status" value="1"/>
</dbReference>
<evidence type="ECO:0000259" key="1">
    <source>
        <dbReference type="Pfam" id="PF13460"/>
    </source>
</evidence>
<evidence type="ECO:0000313" key="2">
    <source>
        <dbReference type="EMBL" id="KAI7838153.1"/>
    </source>
</evidence>
<dbReference type="PANTHER" id="PTHR15020:SF45">
    <property type="entry name" value="NAD(P)-BINDING DOMAIN-CONTAINING PROTEIN"/>
    <property type="match status" value="1"/>
</dbReference>
<dbReference type="SUPFAM" id="SSF51735">
    <property type="entry name" value="NAD(P)-binding Rossmann-fold domains"/>
    <property type="match status" value="1"/>
</dbReference>
<dbReference type="EMBL" id="JADXDR010000135">
    <property type="protein sequence ID" value="KAI7838153.1"/>
    <property type="molecule type" value="Genomic_DNA"/>
</dbReference>
<proteinExistence type="predicted"/>
<reference evidence="2" key="1">
    <citation type="submission" date="2020-11" db="EMBL/GenBank/DDBJ databases">
        <title>Chlorella ohadii genome sequencing and assembly.</title>
        <authorList>
            <person name="Murik O."/>
            <person name="Treves H."/>
            <person name="Kedem I."/>
            <person name="Shotland Y."/>
            <person name="Kaplan A."/>
        </authorList>
    </citation>
    <scope>NUCLEOTIDE SEQUENCE</scope>
    <source>
        <strain evidence="2">1</strain>
    </source>
</reference>
<protein>
    <recommendedName>
        <fullName evidence="1">NAD(P)-binding domain-containing protein</fullName>
    </recommendedName>
</protein>
<dbReference type="InterPro" id="IPR016040">
    <property type="entry name" value="NAD(P)-bd_dom"/>
</dbReference>
<evidence type="ECO:0000313" key="3">
    <source>
        <dbReference type="Proteomes" id="UP001205105"/>
    </source>
</evidence>
<name>A0AAD5DKM6_9CHLO</name>
<dbReference type="Gene3D" id="3.40.50.720">
    <property type="entry name" value="NAD(P)-binding Rossmann-like Domain"/>
    <property type="match status" value="1"/>
</dbReference>
<comment type="caution">
    <text evidence="2">The sequence shown here is derived from an EMBL/GenBank/DDBJ whole genome shotgun (WGS) entry which is preliminary data.</text>
</comment>